<evidence type="ECO:0000313" key="3">
    <source>
        <dbReference type="Proteomes" id="UP000602647"/>
    </source>
</evidence>
<reference evidence="2" key="1">
    <citation type="submission" date="2020-08" db="EMBL/GenBank/DDBJ databases">
        <title>Genome public.</title>
        <authorList>
            <person name="Liu C."/>
            <person name="Sun Q."/>
        </authorList>
    </citation>
    <scope>NUCLEOTIDE SEQUENCE</scope>
    <source>
        <strain evidence="2">BX12</strain>
    </source>
</reference>
<evidence type="ECO:0000259" key="1">
    <source>
        <dbReference type="SMART" id="SM00481"/>
    </source>
</evidence>
<dbReference type="AlphaFoldDB" id="A0A923SR69"/>
<dbReference type="SUPFAM" id="SSF89550">
    <property type="entry name" value="PHP domain-like"/>
    <property type="match status" value="1"/>
</dbReference>
<dbReference type="EMBL" id="JACRYT010000012">
    <property type="protein sequence ID" value="MBC6680382.1"/>
    <property type="molecule type" value="Genomic_DNA"/>
</dbReference>
<name>A0A923SR69_9FIRM</name>
<feature type="domain" description="Polymerase/histidinol phosphatase N-terminal" evidence="1">
    <location>
        <begin position="11"/>
        <end position="89"/>
    </location>
</feature>
<dbReference type="Pfam" id="PF02811">
    <property type="entry name" value="PHP"/>
    <property type="match status" value="1"/>
</dbReference>
<sequence length="245" mass="27639">MEKTKKYEMGYDLHTHTIYSHGTGSIEDNVKAAIAKGMSHIAISDHGPGHRFYGIKREDVPKMREEIEALNRKYPQIQIRLSVEANIVKNGNHLDVTPEEYDQYDFVIAGYHYGIPGCYSISNWIWGHGLKLGEKRLKTKNTDMVIKALYENDISILTHPGDKGPFDILPIAEACADTDTLMEINTRHPHLTVEEIKIAARTDAQFIISSDAHSPERVGDFESGLVRAKEAGLDLSRIVNLREKK</sequence>
<dbReference type="GO" id="GO:0005829">
    <property type="term" value="C:cytosol"/>
    <property type="evidence" value="ECO:0007669"/>
    <property type="project" value="TreeGrafter"/>
</dbReference>
<dbReference type="PANTHER" id="PTHR36928">
    <property type="entry name" value="PHOSPHATASE YCDX-RELATED"/>
    <property type="match status" value="1"/>
</dbReference>
<gene>
    <name evidence="2" type="ORF">H9L42_11190</name>
</gene>
<dbReference type="InterPro" id="IPR004013">
    <property type="entry name" value="PHP_dom"/>
</dbReference>
<protein>
    <submittedName>
        <fullName evidence="2">PHP domain-containing protein</fullName>
    </submittedName>
</protein>
<dbReference type="InterPro" id="IPR003141">
    <property type="entry name" value="Pol/His_phosphatase_N"/>
</dbReference>
<dbReference type="InterPro" id="IPR050243">
    <property type="entry name" value="PHP_phosphatase"/>
</dbReference>
<dbReference type="GO" id="GO:0008270">
    <property type="term" value="F:zinc ion binding"/>
    <property type="evidence" value="ECO:0007669"/>
    <property type="project" value="TreeGrafter"/>
</dbReference>
<accession>A0A923SR69</accession>
<dbReference type="Gene3D" id="3.20.20.140">
    <property type="entry name" value="Metal-dependent hydrolases"/>
    <property type="match status" value="1"/>
</dbReference>
<organism evidence="2 3">
    <name type="scientific">Zhenpiania hominis</name>
    <dbReference type="NCBI Taxonomy" id="2763644"/>
    <lineage>
        <taxon>Bacteria</taxon>
        <taxon>Bacillati</taxon>
        <taxon>Bacillota</taxon>
        <taxon>Clostridia</taxon>
        <taxon>Peptostreptococcales</taxon>
        <taxon>Anaerovoracaceae</taxon>
        <taxon>Zhenpiania</taxon>
    </lineage>
</organism>
<keyword evidence="3" id="KW-1185">Reference proteome</keyword>
<dbReference type="PANTHER" id="PTHR36928:SF1">
    <property type="entry name" value="PHOSPHATASE YCDX-RELATED"/>
    <property type="match status" value="1"/>
</dbReference>
<dbReference type="SMART" id="SM00481">
    <property type="entry name" value="POLIIIAc"/>
    <property type="match status" value="1"/>
</dbReference>
<comment type="caution">
    <text evidence="2">The sequence shown here is derived from an EMBL/GenBank/DDBJ whole genome shotgun (WGS) entry which is preliminary data.</text>
</comment>
<dbReference type="RefSeq" id="WP_187303479.1">
    <property type="nucleotide sequence ID" value="NZ_CBCTON010000025.1"/>
</dbReference>
<proteinExistence type="predicted"/>
<dbReference type="Proteomes" id="UP000602647">
    <property type="component" value="Unassembled WGS sequence"/>
</dbReference>
<dbReference type="InterPro" id="IPR016195">
    <property type="entry name" value="Pol/histidinol_Pase-like"/>
</dbReference>
<dbReference type="GO" id="GO:0042578">
    <property type="term" value="F:phosphoric ester hydrolase activity"/>
    <property type="evidence" value="ECO:0007669"/>
    <property type="project" value="TreeGrafter"/>
</dbReference>
<evidence type="ECO:0000313" key="2">
    <source>
        <dbReference type="EMBL" id="MBC6680382.1"/>
    </source>
</evidence>